<dbReference type="RefSeq" id="WP_142841702.1">
    <property type="nucleotide sequence ID" value="NZ_JAPZAC010000002.1"/>
</dbReference>
<dbReference type="OrthoDB" id="6402880at2"/>
<accession>A0A546XGG4</accession>
<comment type="caution">
    <text evidence="1">The sequence shown here is derived from an EMBL/GenBank/DDBJ whole genome shotgun (WGS) entry which is preliminary data.</text>
</comment>
<gene>
    <name evidence="1" type="ORF">EXN68_15410</name>
</gene>
<name>A0A546XGG4_RHIRH</name>
<dbReference type="EMBL" id="SGNY01000004">
    <property type="protein sequence ID" value="TRA99830.1"/>
    <property type="molecule type" value="Genomic_DNA"/>
</dbReference>
<reference evidence="1 2" key="1">
    <citation type="journal article" date="2019" name="Appl. Microbiol. Biotechnol.">
        <title>Differential efficiency of wild type rhizogenic strains for rol gene transformation of plants.</title>
        <authorList>
            <person name="Desmet S."/>
            <person name="De Keyser E."/>
            <person name="Van Vaerenbergh J."/>
            <person name="Baeyen S."/>
            <person name="Van Huylenbroeck J."/>
            <person name="Geelen D."/>
            <person name="Dhooghe E."/>
        </authorList>
    </citation>
    <scope>NUCLEOTIDE SEQUENCE [LARGE SCALE GENOMIC DNA]</scope>
    <source>
        <strain evidence="1 2">GBBC3284</strain>
    </source>
</reference>
<sequence length="378" mass="41904">MTEIEKLSVSLTKHGAYKVARLIEHFDVDAVLENTWDTYDGIRIDRAQAAKILSALPDGTLPGLWNEAKKHGPESIKALVLLAIVFSHSELISVFQAGVKSRNKGSIKRGQLTAAKAFTNLKNNFVELGYSETADEEQFSYDFSAITGDSNLAPLVVELMRLKLIAAKWPGTNDIIDECVSLNFHRVLALSEADFRSWLTNVPAANRDEDELPNKVDPETEVVKAFSFKAGHVNRSTNDVVRRGSGKHPKARLLHNALQNALYAYLSGNYGEDNVGTEVPTGASDTSIDLVRRDGNDFIFYEIKTVVSLKKAVREALPQLLEYAYWPSAKRAAQLIVVTPNKSTSEARQYLSLLRETFEIPIFHETIDAVTGALSDRI</sequence>
<dbReference type="Proteomes" id="UP000315434">
    <property type="component" value="Unassembled WGS sequence"/>
</dbReference>
<evidence type="ECO:0000313" key="1">
    <source>
        <dbReference type="EMBL" id="TRA99830.1"/>
    </source>
</evidence>
<evidence type="ECO:0000313" key="2">
    <source>
        <dbReference type="Proteomes" id="UP000315434"/>
    </source>
</evidence>
<protein>
    <submittedName>
        <fullName evidence="1">Uncharacterized protein</fullName>
    </submittedName>
</protein>
<organism evidence="1 2">
    <name type="scientific">Rhizobium rhizogenes</name>
    <name type="common">Agrobacterium rhizogenes</name>
    <dbReference type="NCBI Taxonomy" id="359"/>
    <lineage>
        <taxon>Bacteria</taxon>
        <taxon>Pseudomonadati</taxon>
        <taxon>Pseudomonadota</taxon>
        <taxon>Alphaproteobacteria</taxon>
        <taxon>Hyphomicrobiales</taxon>
        <taxon>Rhizobiaceae</taxon>
        <taxon>Rhizobium/Agrobacterium group</taxon>
        <taxon>Rhizobium</taxon>
    </lineage>
</organism>
<dbReference type="AlphaFoldDB" id="A0A546XGG4"/>
<proteinExistence type="predicted"/>